<reference evidence="3" key="1">
    <citation type="journal article" date="2018" name="DNA Res.">
        <title>Multiple hybrid de novo genome assembly of finger millet, an orphan allotetraploid crop.</title>
        <authorList>
            <person name="Hatakeyama M."/>
            <person name="Aluri S."/>
            <person name="Balachadran M.T."/>
            <person name="Sivarajan S.R."/>
            <person name="Patrignani A."/>
            <person name="Gruter S."/>
            <person name="Poveda L."/>
            <person name="Shimizu-Inatsugi R."/>
            <person name="Baeten J."/>
            <person name="Francoijs K.J."/>
            <person name="Nataraja K.N."/>
            <person name="Reddy Y.A.N."/>
            <person name="Phadnis S."/>
            <person name="Ravikumar R.L."/>
            <person name="Schlapbach R."/>
            <person name="Sreeman S.M."/>
            <person name="Shimizu K.K."/>
        </authorList>
    </citation>
    <scope>NUCLEOTIDE SEQUENCE</scope>
</reference>
<dbReference type="CDD" id="cd00121">
    <property type="entry name" value="MATH"/>
    <property type="match status" value="1"/>
</dbReference>
<gene>
    <name evidence="3" type="primary">gb28768</name>
    <name evidence="3" type="ORF">PR202_gb28768</name>
</gene>
<feature type="compositionally biased region" description="Low complexity" evidence="1">
    <location>
        <begin position="18"/>
        <end position="32"/>
    </location>
</feature>
<reference evidence="3" key="2">
    <citation type="submission" date="2021-12" db="EMBL/GenBank/DDBJ databases">
        <title>Resequencing data analysis of finger millet.</title>
        <authorList>
            <person name="Hatakeyama M."/>
            <person name="Aluri S."/>
            <person name="Balachadran M.T."/>
            <person name="Sivarajan S.R."/>
            <person name="Poveda L."/>
            <person name="Shimizu-Inatsugi R."/>
            <person name="Schlapbach R."/>
            <person name="Sreeman S.M."/>
            <person name="Shimizu K.K."/>
        </authorList>
    </citation>
    <scope>NUCLEOTIDE SEQUENCE</scope>
</reference>
<dbReference type="AlphaFoldDB" id="A0AAV5FY39"/>
<feature type="compositionally biased region" description="Basic and acidic residues" evidence="1">
    <location>
        <begin position="216"/>
        <end position="225"/>
    </location>
</feature>
<feature type="compositionally biased region" description="Acidic residues" evidence="1">
    <location>
        <begin position="243"/>
        <end position="254"/>
    </location>
</feature>
<name>A0AAV5FY39_ELECO</name>
<feature type="region of interest" description="Disordered" evidence="1">
    <location>
        <begin position="1"/>
        <end position="32"/>
    </location>
</feature>
<proteinExistence type="predicted"/>
<feature type="compositionally biased region" description="Pro residues" evidence="1">
    <location>
        <begin position="152"/>
        <end position="161"/>
    </location>
</feature>
<dbReference type="InterPro" id="IPR002083">
    <property type="entry name" value="MATH/TRAF_dom"/>
</dbReference>
<dbReference type="Pfam" id="PF22486">
    <property type="entry name" value="MATH_2"/>
    <property type="match status" value="1"/>
</dbReference>
<feature type="compositionally biased region" description="Low complexity" evidence="1">
    <location>
        <begin position="92"/>
        <end position="111"/>
    </location>
</feature>
<evidence type="ECO:0000313" key="3">
    <source>
        <dbReference type="EMBL" id="GJN39637.1"/>
    </source>
</evidence>
<feature type="domain" description="MATH" evidence="2">
    <location>
        <begin position="38"/>
        <end position="79"/>
    </location>
</feature>
<dbReference type="EMBL" id="BQKI01000098">
    <property type="protein sequence ID" value="GJN39637.1"/>
    <property type="molecule type" value="Genomic_DNA"/>
</dbReference>
<dbReference type="GO" id="GO:0016567">
    <property type="term" value="P:protein ubiquitination"/>
    <property type="evidence" value="ECO:0007669"/>
    <property type="project" value="InterPro"/>
</dbReference>
<feature type="compositionally biased region" description="Basic residues" evidence="1">
    <location>
        <begin position="228"/>
        <end position="237"/>
    </location>
</feature>
<keyword evidence="4" id="KW-1185">Reference proteome</keyword>
<dbReference type="PANTHER" id="PTHR26379">
    <property type="entry name" value="BTB/POZ AND MATH DOMAIN-CONTAINING PROTEIN 1"/>
    <property type="match status" value="1"/>
</dbReference>
<evidence type="ECO:0000256" key="1">
    <source>
        <dbReference type="SAM" id="MobiDB-lite"/>
    </source>
</evidence>
<feature type="compositionally biased region" description="Pro residues" evidence="1">
    <location>
        <begin position="82"/>
        <end position="91"/>
    </location>
</feature>
<dbReference type="Gene3D" id="2.60.210.10">
    <property type="entry name" value="Apoptosis, Tumor Necrosis Factor Receptor Associated Protein 2, Chain A"/>
    <property type="match status" value="1"/>
</dbReference>
<organism evidence="3 4">
    <name type="scientific">Eleusine coracana subsp. coracana</name>
    <dbReference type="NCBI Taxonomy" id="191504"/>
    <lineage>
        <taxon>Eukaryota</taxon>
        <taxon>Viridiplantae</taxon>
        <taxon>Streptophyta</taxon>
        <taxon>Embryophyta</taxon>
        <taxon>Tracheophyta</taxon>
        <taxon>Spermatophyta</taxon>
        <taxon>Magnoliopsida</taxon>
        <taxon>Liliopsida</taxon>
        <taxon>Poales</taxon>
        <taxon>Poaceae</taxon>
        <taxon>PACMAD clade</taxon>
        <taxon>Chloridoideae</taxon>
        <taxon>Cynodonteae</taxon>
        <taxon>Eleusininae</taxon>
        <taxon>Eleusine</taxon>
    </lineage>
</organism>
<dbReference type="Proteomes" id="UP001054889">
    <property type="component" value="Unassembled WGS sequence"/>
</dbReference>
<dbReference type="InterPro" id="IPR008974">
    <property type="entry name" value="TRAF-like"/>
</dbReference>
<evidence type="ECO:0000259" key="2">
    <source>
        <dbReference type="Pfam" id="PF22486"/>
    </source>
</evidence>
<accession>A0AAV5FY39</accession>
<feature type="region of interest" description="Disordered" evidence="1">
    <location>
        <begin position="73"/>
        <end position="166"/>
    </location>
</feature>
<feature type="region of interest" description="Disordered" evidence="1">
    <location>
        <begin position="216"/>
        <end position="268"/>
    </location>
</feature>
<dbReference type="InterPro" id="IPR045005">
    <property type="entry name" value="BPM1-6"/>
</dbReference>
<evidence type="ECO:0000313" key="4">
    <source>
        <dbReference type="Proteomes" id="UP001054889"/>
    </source>
</evidence>
<comment type="caution">
    <text evidence="3">The sequence shown here is derived from an EMBL/GenBank/DDBJ whole genome shotgun (WGS) entry which is preliminary data.</text>
</comment>
<dbReference type="PANTHER" id="PTHR26379:SF282">
    <property type="entry name" value="OS04G0433000 PROTEIN"/>
    <property type="match status" value="1"/>
</dbReference>
<protein>
    <recommendedName>
        <fullName evidence="2">MATH domain-containing protein</fullName>
    </recommendedName>
</protein>
<dbReference type="SUPFAM" id="SSF49599">
    <property type="entry name" value="TRAF domain-like"/>
    <property type="match status" value="2"/>
</dbReference>
<sequence length="291" mass="30737">MSSMPPLLTPAGVQSATEAEPSRAASAVAAKPARGFQVFHIDGYSWTTTLPAGERVTSDPFVVGGRTWQIDYYPNGADASAPTPPPPPPSPSTSGSSPPWATTAGTATPGPRTVSGPNSNSACSTSLAPRPTTSPPRRPSSNPRIHAVQVPIQPPPPPPPAAADLGCGNAEFITKEELERRGQSLLADDCLAILCDVGVVELEVVAVVGVGHKRKGLDDVRDRGGLRGGRHGSHGYHRSSSYDDSDDGEEDDGEGGGRRHKVQDEKEFVRPCLTRRRRMHLNPLVDEQPSK</sequence>